<dbReference type="GO" id="GO:0005886">
    <property type="term" value="C:plasma membrane"/>
    <property type="evidence" value="ECO:0007669"/>
    <property type="project" value="UniProtKB-SubCell"/>
</dbReference>
<evidence type="ECO:0000313" key="9">
    <source>
        <dbReference type="EMBL" id="KPL77027.1"/>
    </source>
</evidence>
<keyword evidence="5 7" id="KW-1133">Transmembrane helix</keyword>
<keyword evidence="2 7" id="KW-0813">Transport</keyword>
<reference evidence="9 10" key="1">
    <citation type="submission" date="2015-07" db="EMBL/GenBank/DDBJ databases">
        <title>Genome sequence of Ornatilinea apprima DSM 23815.</title>
        <authorList>
            <person name="Hemp J."/>
            <person name="Ward L.M."/>
            <person name="Pace L.A."/>
            <person name="Fischer W.W."/>
        </authorList>
    </citation>
    <scope>NUCLEOTIDE SEQUENCE [LARGE SCALE GENOMIC DNA]</scope>
    <source>
        <strain evidence="9 10">P3M-1</strain>
    </source>
</reference>
<feature type="transmembrane region" description="Helical" evidence="7">
    <location>
        <begin position="216"/>
        <end position="237"/>
    </location>
</feature>
<gene>
    <name evidence="9" type="ORF">ADN00_10715</name>
</gene>
<name>A0A0P6XBA6_9CHLR</name>
<evidence type="ECO:0000256" key="1">
    <source>
        <dbReference type="ARBA" id="ARBA00004651"/>
    </source>
</evidence>
<dbReference type="PATRIC" id="fig|1134406.4.peg.2618"/>
<comment type="similarity">
    <text evidence="7">Belongs to the binding-protein-dependent transport system permease family.</text>
</comment>
<dbReference type="Proteomes" id="UP000050417">
    <property type="component" value="Unassembled WGS sequence"/>
</dbReference>
<keyword evidence="6 7" id="KW-0472">Membrane</keyword>
<feature type="transmembrane region" description="Helical" evidence="7">
    <location>
        <begin position="269"/>
        <end position="289"/>
    </location>
</feature>
<proteinExistence type="inferred from homology"/>
<evidence type="ECO:0000256" key="7">
    <source>
        <dbReference type="RuleBase" id="RU363032"/>
    </source>
</evidence>
<evidence type="ECO:0000313" key="10">
    <source>
        <dbReference type="Proteomes" id="UP000050417"/>
    </source>
</evidence>
<evidence type="ECO:0000256" key="4">
    <source>
        <dbReference type="ARBA" id="ARBA00022692"/>
    </source>
</evidence>
<evidence type="ECO:0000259" key="8">
    <source>
        <dbReference type="PROSITE" id="PS50928"/>
    </source>
</evidence>
<dbReference type="EMBL" id="LGCL01000024">
    <property type="protein sequence ID" value="KPL77027.1"/>
    <property type="molecule type" value="Genomic_DNA"/>
</dbReference>
<evidence type="ECO:0000256" key="2">
    <source>
        <dbReference type="ARBA" id="ARBA00022448"/>
    </source>
</evidence>
<keyword evidence="10" id="KW-1185">Reference proteome</keyword>
<protein>
    <recommendedName>
        <fullName evidence="8">ABC transmembrane type-1 domain-containing protein</fullName>
    </recommendedName>
</protein>
<comment type="caution">
    <text evidence="9">The sequence shown here is derived from an EMBL/GenBank/DDBJ whole genome shotgun (WGS) entry which is preliminary data.</text>
</comment>
<dbReference type="RefSeq" id="WP_075062991.1">
    <property type="nucleotide sequence ID" value="NZ_LGCL01000024.1"/>
</dbReference>
<keyword evidence="3" id="KW-1003">Cell membrane</keyword>
<feature type="transmembrane region" description="Helical" evidence="7">
    <location>
        <begin position="111"/>
        <end position="132"/>
    </location>
</feature>
<dbReference type="PROSITE" id="PS50928">
    <property type="entry name" value="ABC_TM1"/>
    <property type="match status" value="1"/>
</dbReference>
<evidence type="ECO:0000256" key="3">
    <source>
        <dbReference type="ARBA" id="ARBA00022475"/>
    </source>
</evidence>
<dbReference type="CDD" id="cd06261">
    <property type="entry name" value="TM_PBP2"/>
    <property type="match status" value="1"/>
</dbReference>
<dbReference type="SUPFAM" id="SSF161098">
    <property type="entry name" value="MetI-like"/>
    <property type="match status" value="1"/>
</dbReference>
<keyword evidence="4 7" id="KW-0812">Transmembrane</keyword>
<dbReference type="Pfam" id="PF00528">
    <property type="entry name" value="BPD_transp_1"/>
    <property type="match status" value="1"/>
</dbReference>
<dbReference type="Gene3D" id="1.10.3720.10">
    <property type="entry name" value="MetI-like"/>
    <property type="match status" value="1"/>
</dbReference>
<dbReference type="InterPro" id="IPR051393">
    <property type="entry name" value="ABC_transporter_permease"/>
</dbReference>
<dbReference type="STRING" id="1134406.ADN00_10715"/>
<feature type="transmembrane region" description="Helical" evidence="7">
    <location>
        <begin position="78"/>
        <end position="99"/>
    </location>
</feature>
<feature type="transmembrane region" description="Helical" evidence="7">
    <location>
        <begin position="12"/>
        <end position="36"/>
    </location>
</feature>
<dbReference type="PANTHER" id="PTHR30193:SF37">
    <property type="entry name" value="INNER MEMBRANE ABC TRANSPORTER PERMEASE PROTEIN YCJO"/>
    <property type="match status" value="1"/>
</dbReference>
<comment type="subcellular location">
    <subcellularLocation>
        <location evidence="1 7">Cell membrane</location>
        <topology evidence="1 7">Multi-pass membrane protein</topology>
    </subcellularLocation>
</comment>
<feature type="transmembrane region" description="Helical" evidence="7">
    <location>
        <begin position="165"/>
        <end position="187"/>
    </location>
</feature>
<sequence length="301" mass="34113">MQSAYPSRVRQYLPVLLFLLPGIILFLTFIIGPMLYSLRISFYDWNIVKPERSVFVGFENYQRALADPIFRKAALNTLVYTLVTVPAQMLLGLLVAMLLNQKFHGRVFFRVAYYLPVITSWVIVSLLFEYMFSGQAGLINYLLRDVFGLIQQNIRWLADPVLTFVPIHLLGIWKGVGWTAVIFLAGLQAIPQELYEAAEVDGANTFNKFWYITLPLLRSTLIFLLVVLVIGGLNAYISNLLITDGGNPLDLTHFVLTLMYEATFTKLDFGYGSAISYLLTVVVFVVSVFQIQLLQKQSAEV</sequence>
<evidence type="ECO:0000256" key="5">
    <source>
        <dbReference type="ARBA" id="ARBA00022989"/>
    </source>
</evidence>
<accession>A0A0P6XBA6</accession>
<evidence type="ECO:0000256" key="6">
    <source>
        <dbReference type="ARBA" id="ARBA00023136"/>
    </source>
</evidence>
<dbReference type="PANTHER" id="PTHR30193">
    <property type="entry name" value="ABC TRANSPORTER PERMEASE PROTEIN"/>
    <property type="match status" value="1"/>
</dbReference>
<dbReference type="InterPro" id="IPR035906">
    <property type="entry name" value="MetI-like_sf"/>
</dbReference>
<dbReference type="OrthoDB" id="9809173at2"/>
<dbReference type="AlphaFoldDB" id="A0A0P6XBA6"/>
<organism evidence="9 10">
    <name type="scientific">Ornatilinea apprima</name>
    <dbReference type="NCBI Taxonomy" id="1134406"/>
    <lineage>
        <taxon>Bacteria</taxon>
        <taxon>Bacillati</taxon>
        <taxon>Chloroflexota</taxon>
        <taxon>Anaerolineae</taxon>
        <taxon>Anaerolineales</taxon>
        <taxon>Anaerolineaceae</taxon>
        <taxon>Ornatilinea</taxon>
    </lineage>
</organism>
<dbReference type="InterPro" id="IPR000515">
    <property type="entry name" value="MetI-like"/>
</dbReference>
<dbReference type="GO" id="GO:0055085">
    <property type="term" value="P:transmembrane transport"/>
    <property type="evidence" value="ECO:0007669"/>
    <property type="project" value="InterPro"/>
</dbReference>
<feature type="domain" description="ABC transmembrane type-1" evidence="8">
    <location>
        <begin position="74"/>
        <end position="290"/>
    </location>
</feature>